<proteinExistence type="predicted"/>
<keyword evidence="2" id="KW-1185">Reference proteome</keyword>
<dbReference type="Proteomes" id="UP001140949">
    <property type="component" value="Unassembled WGS sequence"/>
</dbReference>
<reference evidence="1" key="1">
    <citation type="journal article" date="2023" name="GigaByte">
        <title>Genome assembly of the bearded iris, Iris pallida Lam.</title>
        <authorList>
            <person name="Bruccoleri R.E."/>
            <person name="Oakeley E.J."/>
            <person name="Faust A.M.E."/>
            <person name="Altorfer M."/>
            <person name="Dessus-Babus S."/>
            <person name="Burckhardt D."/>
            <person name="Oertli M."/>
            <person name="Naumann U."/>
            <person name="Petersen F."/>
            <person name="Wong J."/>
        </authorList>
    </citation>
    <scope>NUCLEOTIDE SEQUENCE</scope>
    <source>
        <strain evidence="1">GSM-AAB239-AS_SAM_17_03QT</strain>
    </source>
</reference>
<dbReference type="EMBL" id="JANAVB010023000">
    <property type="protein sequence ID" value="KAJ6823323.1"/>
    <property type="molecule type" value="Genomic_DNA"/>
</dbReference>
<organism evidence="1 2">
    <name type="scientific">Iris pallida</name>
    <name type="common">Sweet iris</name>
    <dbReference type="NCBI Taxonomy" id="29817"/>
    <lineage>
        <taxon>Eukaryota</taxon>
        <taxon>Viridiplantae</taxon>
        <taxon>Streptophyta</taxon>
        <taxon>Embryophyta</taxon>
        <taxon>Tracheophyta</taxon>
        <taxon>Spermatophyta</taxon>
        <taxon>Magnoliopsida</taxon>
        <taxon>Liliopsida</taxon>
        <taxon>Asparagales</taxon>
        <taxon>Iridaceae</taxon>
        <taxon>Iridoideae</taxon>
        <taxon>Irideae</taxon>
        <taxon>Iris</taxon>
    </lineage>
</organism>
<evidence type="ECO:0000313" key="1">
    <source>
        <dbReference type="EMBL" id="KAJ6823323.1"/>
    </source>
</evidence>
<protein>
    <submittedName>
        <fullName evidence="1">Uncharacterized protein</fullName>
    </submittedName>
</protein>
<gene>
    <name evidence="1" type="ORF">M6B38_383915</name>
</gene>
<comment type="caution">
    <text evidence="1">The sequence shown here is derived from an EMBL/GenBank/DDBJ whole genome shotgun (WGS) entry which is preliminary data.</text>
</comment>
<accession>A0AAX6G4H4</accession>
<sequence length="434" mass="48336">MFSSDATPLFVDTNLGTHMALPVSPEITAGDLKSDCVGTAYCTRPLSVVNSINAKLVQEHMSCFMNLGEIKVQKLMVKRKSNFYLLTDVMPIKSAFQGLSGTWFLQMHASRLEVPRLDKVLPVQEPLNLLSSHNLSRNNLCEFQTTEYRENQHAVPNVSDVTTSSQSEAIITLSDKDRNSMGKKKKNGKEKAIIEGRIAEVKESCVLELVSDLRSRQQQLQDNTAMDECLRLDKNDHNSHLASDYMLAGLDSRGDEPSMNLSQKTSVTGIISRYFSDFDEVDSCSHHHKHRLEEITSTMRPSECSVDRKSPKREVGSDTDTVCSINSIPSGGSPFEANLVEVEKAVANGSRKRKKNTEILTEASKCRKMFQTPIKEHGVGRRVSLAAKVIRSSDNGKRSSSSMFALRCGKFSAPEPSGVVRNIFFDFEINEFND</sequence>
<evidence type="ECO:0000313" key="2">
    <source>
        <dbReference type="Proteomes" id="UP001140949"/>
    </source>
</evidence>
<name>A0AAX6G4H4_IRIPA</name>
<reference evidence="1" key="2">
    <citation type="submission" date="2023-04" db="EMBL/GenBank/DDBJ databases">
        <authorList>
            <person name="Bruccoleri R.E."/>
            <person name="Oakeley E.J."/>
            <person name="Faust A.-M."/>
            <person name="Dessus-Babus S."/>
            <person name="Altorfer M."/>
            <person name="Burckhardt D."/>
            <person name="Oertli M."/>
            <person name="Naumann U."/>
            <person name="Petersen F."/>
            <person name="Wong J."/>
        </authorList>
    </citation>
    <scope>NUCLEOTIDE SEQUENCE</scope>
    <source>
        <strain evidence="1">GSM-AAB239-AS_SAM_17_03QT</strain>
        <tissue evidence="1">Leaf</tissue>
    </source>
</reference>
<dbReference type="AlphaFoldDB" id="A0AAX6G4H4"/>